<dbReference type="OrthoDB" id="1912181at2"/>
<proteinExistence type="predicted"/>
<sequence>MRVYPIIKSNNEFCRNLNSEYENRHKRNNGMGMLFYEMLEKHILENTYEKMENAKKVIESLY</sequence>
<organism evidence="1 2">
    <name type="scientific">Clostridium ljungdahlii</name>
    <dbReference type="NCBI Taxonomy" id="1538"/>
    <lineage>
        <taxon>Bacteria</taxon>
        <taxon>Bacillati</taxon>
        <taxon>Bacillota</taxon>
        <taxon>Clostridia</taxon>
        <taxon>Eubacteriales</taxon>
        <taxon>Clostridiaceae</taxon>
        <taxon>Clostridium</taxon>
    </lineage>
</organism>
<dbReference type="RefSeq" id="WP_063555276.1">
    <property type="nucleotide sequence ID" value="NZ_LITT01000016.1"/>
</dbReference>
<dbReference type="EMBL" id="LITT01000016">
    <property type="protein sequence ID" value="OAA88576.1"/>
    <property type="molecule type" value="Genomic_DNA"/>
</dbReference>
<dbReference type="PATRIC" id="fig|1538.10.peg.2218"/>
<gene>
    <name evidence="1" type="ORF">WY13_01771</name>
</gene>
<accession>A0A162L4T7</accession>
<name>A0A162L4T7_9CLOT</name>
<dbReference type="Proteomes" id="UP000077407">
    <property type="component" value="Unassembled WGS sequence"/>
</dbReference>
<evidence type="ECO:0000313" key="1">
    <source>
        <dbReference type="EMBL" id="OAA88576.1"/>
    </source>
</evidence>
<evidence type="ECO:0000313" key="2">
    <source>
        <dbReference type="Proteomes" id="UP000077407"/>
    </source>
</evidence>
<comment type="caution">
    <text evidence="1">The sequence shown here is derived from an EMBL/GenBank/DDBJ whole genome shotgun (WGS) entry which is preliminary data.</text>
</comment>
<reference evidence="1 2" key="1">
    <citation type="journal article" date="2015" name="Biotechnol. Bioeng.">
        <title>Genome sequence and phenotypic characterization of Caulobacter segnis.</title>
        <authorList>
            <person name="Patel S."/>
            <person name="Fletcher B."/>
            <person name="Scott D.C."/>
            <person name="Ely B."/>
        </authorList>
    </citation>
    <scope>NUCLEOTIDE SEQUENCE [LARGE SCALE GENOMIC DNA]</scope>
    <source>
        <strain evidence="1 2">ERI-2</strain>
    </source>
</reference>
<dbReference type="AlphaFoldDB" id="A0A162L4T7"/>
<protein>
    <submittedName>
        <fullName evidence="1">Uncharacterized protein</fullName>
    </submittedName>
</protein>